<dbReference type="InterPro" id="IPR051677">
    <property type="entry name" value="AfsR-DnrI-RedD_regulator"/>
</dbReference>
<accession>A0A7W9NKI8</accession>
<dbReference type="Gene3D" id="1.25.40.10">
    <property type="entry name" value="Tetratricopeptide repeat domain"/>
    <property type="match status" value="3"/>
</dbReference>
<evidence type="ECO:0000256" key="3">
    <source>
        <dbReference type="ARBA" id="ARBA00023125"/>
    </source>
</evidence>
<dbReference type="Pfam" id="PF03704">
    <property type="entry name" value="BTAD"/>
    <property type="match status" value="1"/>
</dbReference>
<proteinExistence type="inferred from homology"/>
<comment type="similarity">
    <text evidence="1">Belongs to the AfsR/DnrI/RedD regulatory family.</text>
</comment>
<dbReference type="InterPro" id="IPR011717">
    <property type="entry name" value="TPR-4"/>
</dbReference>
<dbReference type="Pfam" id="PF07721">
    <property type="entry name" value="TPR_4"/>
    <property type="match status" value="1"/>
</dbReference>
<dbReference type="RefSeq" id="WP_184867784.1">
    <property type="nucleotide sequence ID" value="NZ_JACHIR010000001.1"/>
</dbReference>
<dbReference type="InterPro" id="IPR005158">
    <property type="entry name" value="BTAD"/>
</dbReference>
<dbReference type="CDD" id="cd15831">
    <property type="entry name" value="BTAD"/>
    <property type="match status" value="1"/>
</dbReference>
<evidence type="ECO:0000259" key="7">
    <source>
        <dbReference type="PROSITE" id="PS51755"/>
    </source>
</evidence>
<keyword evidence="4" id="KW-0804">Transcription</keyword>
<dbReference type="PANTHER" id="PTHR35807:SF1">
    <property type="entry name" value="TRANSCRIPTIONAL REGULATOR REDD"/>
    <property type="match status" value="1"/>
</dbReference>
<evidence type="ECO:0000256" key="5">
    <source>
        <dbReference type="PROSITE-ProRule" id="PRU00339"/>
    </source>
</evidence>
<dbReference type="SMART" id="SM00862">
    <property type="entry name" value="Trans_reg_C"/>
    <property type="match status" value="1"/>
</dbReference>
<reference evidence="8 9" key="1">
    <citation type="submission" date="2020-08" db="EMBL/GenBank/DDBJ databases">
        <title>Sequencing the genomes of 1000 actinobacteria strains.</title>
        <authorList>
            <person name="Klenk H.-P."/>
        </authorList>
    </citation>
    <scope>NUCLEOTIDE SEQUENCE [LARGE SCALE GENOMIC DNA]</scope>
    <source>
        <strain evidence="8 9">DSM 43851</strain>
    </source>
</reference>
<protein>
    <submittedName>
        <fullName evidence="8">DNA-binding SARP family transcriptional activator/tetratricopeptide (TPR) repeat protein</fullName>
    </submittedName>
</protein>
<dbReference type="PROSITE" id="PS50005">
    <property type="entry name" value="TPR"/>
    <property type="match status" value="2"/>
</dbReference>
<feature type="repeat" description="TPR" evidence="5">
    <location>
        <begin position="900"/>
        <end position="933"/>
    </location>
</feature>
<dbReference type="PANTHER" id="PTHR35807">
    <property type="entry name" value="TRANSCRIPTIONAL REGULATOR REDD-RELATED"/>
    <property type="match status" value="1"/>
</dbReference>
<dbReference type="SUPFAM" id="SSF52540">
    <property type="entry name" value="P-loop containing nucleoside triphosphate hydrolases"/>
    <property type="match status" value="1"/>
</dbReference>
<dbReference type="GO" id="GO:0042802">
    <property type="term" value="F:identical protein binding"/>
    <property type="evidence" value="ECO:0007669"/>
    <property type="project" value="InterPro"/>
</dbReference>
<dbReference type="SUPFAM" id="SSF48452">
    <property type="entry name" value="TPR-like"/>
    <property type="match status" value="3"/>
</dbReference>
<dbReference type="Gene3D" id="1.10.10.10">
    <property type="entry name" value="Winged helix-like DNA-binding domain superfamily/Winged helix DNA-binding domain"/>
    <property type="match status" value="2"/>
</dbReference>
<dbReference type="GO" id="GO:0000160">
    <property type="term" value="P:phosphorelay signal transduction system"/>
    <property type="evidence" value="ECO:0007669"/>
    <property type="project" value="InterPro"/>
</dbReference>
<evidence type="ECO:0000256" key="2">
    <source>
        <dbReference type="ARBA" id="ARBA00023015"/>
    </source>
</evidence>
<name>A0A7W9NKI8_9PSEU</name>
<sequence>MGLVYFALLGSLELRVAGAPVALGGERQRKLLALLLLNAGSVLPYDRLVDELWEDPPPTARRQVANAATGVRRVIGQRLVTTPHGYLVRLGDDRLDLADFRDLVRDAAAEPPEVAAKLLGTALGLWRGPLLDGLDSPMIAAARGRLAEQRLTALERYAEVAVEPADLQTVLGELVVHVAENPFRESLRAALMRALHRAGRQADALAVFEEGRRLLAEQLGVDPGPALRAAHEEVLKADRAVDTGAASAPSFLPLDTAHFVGRDVAIGQVLSVISDAPAGRPGVVVLEGMGGVGKTALAVHLAHRLLDRYPDGAYFLDLRGFTDGESPMPVDAALEVLLWQAGVPADKVAVDGAARRDQWRRHTVGKRLLVVLDNAAGATQARQLLPSSAGSLVLVTSRRHLLDLDEAVPVPVDVLAPGAAAELFRRLGSERRVDAEPEATDTVVRLCGGLPLAVRIAASRFRRRPAWTMAYLAEQLGDRQGRERTFTTDDSGVAGTITLSYRDLPPERRRLFRLLGVIPGPDFDADAVAAVAAVSPAQARESLDALFERSLLLQLGPDRYALHDLVRDYVRARAADEDTKADLHAAFERLSDYYAHFVQVHCAPIRGYRPLPRFTLSRPPAAVPEPTTPAQAIGRLRVEYANVVAAIGHASDRGWWEHVWRLPCLLLPYFVAIGRRTGVGALADEALRAARHLGNTQAEAYALLIAAFALGEQGRHEQVRELLGRAVRLSEAGGDLATAAAARRDLGGAELAAGRHAEAERELVQARRLARAAGNVACEITATSNLALTFAQVGRHDEARALFEEVLAHHRTTGAVGSEAVTLINLAWLHHADGQDGLGLTVMLQALSLSRTAGRIGAEITALAWLAVIHRRLGQLDDALTAGREACELARRSELQDPEAESLNGLGEACVAAGRLDDAVRAFERAERIASTGDLPMALARAWEGLAHVAARQGDHERATRLWERALSTYPATMPDADQPRAHLAAPADPLVRCTRCQSNPAEVHSAVR</sequence>
<dbReference type="Proteomes" id="UP000585638">
    <property type="component" value="Unassembled WGS sequence"/>
</dbReference>
<evidence type="ECO:0000313" key="8">
    <source>
        <dbReference type="EMBL" id="MBB5896075.1"/>
    </source>
</evidence>
<gene>
    <name evidence="8" type="ORF">BJ998_007271</name>
</gene>
<dbReference type="AlphaFoldDB" id="A0A7W9NKI8"/>
<dbReference type="InterPro" id="IPR041664">
    <property type="entry name" value="AAA_16"/>
</dbReference>
<dbReference type="InterPro" id="IPR016032">
    <property type="entry name" value="Sig_transdc_resp-reg_C-effctor"/>
</dbReference>
<dbReference type="GO" id="GO:0003677">
    <property type="term" value="F:DNA binding"/>
    <property type="evidence" value="ECO:0007669"/>
    <property type="project" value="UniProtKB-UniRule"/>
</dbReference>
<dbReference type="InterPro" id="IPR019734">
    <property type="entry name" value="TPR_rpt"/>
</dbReference>
<dbReference type="GO" id="GO:0006355">
    <property type="term" value="P:regulation of DNA-templated transcription"/>
    <property type="evidence" value="ECO:0007669"/>
    <property type="project" value="InterPro"/>
</dbReference>
<evidence type="ECO:0000256" key="6">
    <source>
        <dbReference type="PROSITE-ProRule" id="PRU01091"/>
    </source>
</evidence>
<dbReference type="Pfam" id="PF13191">
    <property type="entry name" value="AAA_16"/>
    <property type="match status" value="1"/>
</dbReference>
<keyword evidence="2" id="KW-0805">Transcription regulation</keyword>
<dbReference type="EMBL" id="JACHIR010000001">
    <property type="protein sequence ID" value="MBB5896075.1"/>
    <property type="molecule type" value="Genomic_DNA"/>
</dbReference>
<dbReference type="SUPFAM" id="SSF46894">
    <property type="entry name" value="C-terminal effector domain of the bipartite response regulators"/>
    <property type="match status" value="1"/>
</dbReference>
<dbReference type="Gene3D" id="3.40.50.300">
    <property type="entry name" value="P-loop containing nucleotide triphosphate hydrolases"/>
    <property type="match status" value="1"/>
</dbReference>
<feature type="repeat" description="TPR" evidence="5">
    <location>
        <begin position="940"/>
        <end position="973"/>
    </location>
</feature>
<dbReference type="InterPro" id="IPR011990">
    <property type="entry name" value="TPR-like_helical_dom_sf"/>
</dbReference>
<dbReference type="GO" id="GO:0043531">
    <property type="term" value="F:ADP binding"/>
    <property type="evidence" value="ECO:0007669"/>
    <property type="project" value="InterPro"/>
</dbReference>
<feature type="DNA-binding region" description="OmpR/PhoB-type" evidence="6">
    <location>
        <begin position="1"/>
        <end position="92"/>
    </location>
</feature>
<dbReference type="Pfam" id="PF13424">
    <property type="entry name" value="TPR_12"/>
    <property type="match status" value="2"/>
</dbReference>
<evidence type="ECO:0000256" key="1">
    <source>
        <dbReference type="ARBA" id="ARBA00005820"/>
    </source>
</evidence>
<organism evidence="8 9">
    <name type="scientific">Kutzneria kofuensis</name>
    <dbReference type="NCBI Taxonomy" id="103725"/>
    <lineage>
        <taxon>Bacteria</taxon>
        <taxon>Bacillati</taxon>
        <taxon>Actinomycetota</taxon>
        <taxon>Actinomycetes</taxon>
        <taxon>Pseudonocardiales</taxon>
        <taxon>Pseudonocardiaceae</taxon>
        <taxon>Kutzneria</taxon>
    </lineage>
</organism>
<keyword evidence="5" id="KW-0802">TPR repeat</keyword>
<dbReference type="InterPro" id="IPR036388">
    <property type="entry name" value="WH-like_DNA-bd_sf"/>
</dbReference>
<evidence type="ECO:0000313" key="9">
    <source>
        <dbReference type="Proteomes" id="UP000585638"/>
    </source>
</evidence>
<keyword evidence="9" id="KW-1185">Reference proteome</keyword>
<dbReference type="SMART" id="SM01043">
    <property type="entry name" value="BTAD"/>
    <property type="match status" value="1"/>
</dbReference>
<dbReference type="InterPro" id="IPR027417">
    <property type="entry name" value="P-loop_NTPase"/>
</dbReference>
<comment type="caution">
    <text evidence="8">The sequence shown here is derived from an EMBL/GenBank/DDBJ whole genome shotgun (WGS) entry which is preliminary data.</text>
</comment>
<keyword evidence="3 6" id="KW-0238">DNA-binding</keyword>
<feature type="domain" description="OmpR/PhoB-type" evidence="7">
    <location>
        <begin position="1"/>
        <end position="92"/>
    </location>
</feature>
<dbReference type="PRINTS" id="PR00364">
    <property type="entry name" value="DISEASERSIST"/>
</dbReference>
<evidence type="ECO:0000256" key="4">
    <source>
        <dbReference type="ARBA" id="ARBA00023163"/>
    </source>
</evidence>
<dbReference type="InterPro" id="IPR001867">
    <property type="entry name" value="OmpR/PhoB-type_DNA-bd"/>
</dbReference>
<dbReference type="PROSITE" id="PS51755">
    <property type="entry name" value="OMPR_PHOB"/>
    <property type="match status" value="1"/>
</dbReference>
<dbReference type="SMART" id="SM00028">
    <property type="entry name" value="TPR"/>
    <property type="match status" value="5"/>
</dbReference>